<dbReference type="RefSeq" id="WP_129573760.1">
    <property type="nucleotide sequence ID" value="NZ_CP012672.1"/>
</dbReference>
<sequence>MTDPSERHPVRVIPVDDDRLAVERRDHGSCIRLVDRPCAEPLRIELRPDGPAPLPGSGLSITVAGAGDLQLAAERVAIHAREGIELRSGGATALRSEGDRVSEARAQRLGARRGDVRVEANDRVKRLGERIRLTC</sequence>
<dbReference type="Proteomes" id="UP000295497">
    <property type="component" value="Chromosome"/>
</dbReference>
<dbReference type="EMBL" id="CP012672">
    <property type="protein sequence ID" value="AUX29632.1"/>
    <property type="molecule type" value="Genomic_DNA"/>
</dbReference>
<evidence type="ECO:0000313" key="2">
    <source>
        <dbReference type="Proteomes" id="UP000295497"/>
    </source>
</evidence>
<dbReference type="AlphaFoldDB" id="A0A4V0NFG9"/>
<gene>
    <name evidence="1" type="ORF">SOCE836_017230</name>
</gene>
<accession>A0A4V0NFG9</accession>
<evidence type="ECO:0000313" key="1">
    <source>
        <dbReference type="EMBL" id="AUX29632.1"/>
    </source>
</evidence>
<organism evidence="1 2">
    <name type="scientific">Sorangium cellulosum</name>
    <name type="common">Polyangium cellulosum</name>
    <dbReference type="NCBI Taxonomy" id="56"/>
    <lineage>
        <taxon>Bacteria</taxon>
        <taxon>Pseudomonadati</taxon>
        <taxon>Myxococcota</taxon>
        <taxon>Polyangia</taxon>
        <taxon>Polyangiales</taxon>
        <taxon>Polyangiaceae</taxon>
        <taxon>Sorangium</taxon>
    </lineage>
</organism>
<proteinExistence type="predicted"/>
<name>A0A4V0NFG9_SORCE</name>
<protein>
    <submittedName>
        <fullName evidence="1">Uncharacterized protein</fullName>
    </submittedName>
</protein>
<reference evidence="1 2" key="1">
    <citation type="submission" date="2015-09" db="EMBL/GenBank/DDBJ databases">
        <title>Sorangium comparison.</title>
        <authorList>
            <person name="Zaburannyi N."/>
            <person name="Bunk B."/>
            <person name="Overmann J."/>
            <person name="Mueller R."/>
        </authorList>
    </citation>
    <scope>NUCLEOTIDE SEQUENCE [LARGE SCALE GENOMIC DNA]</scope>
    <source>
        <strain evidence="1 2">So ce836</strain>
    </source>
</reference>